<evidence type="ECO:0000256" key="1">
    <source>
        <dbReference type="ARBA" id="ARBA00004323"/>
    </source>
</evidence>
<evidence type="ECO:0000256" key="3">
    <source>
        <dbReference type="ARBA" id="ARBA00022692"/>
    </source>
</evidence>
<evidence type="ECO:0000256" key="5">
    <source>
        <dbReference type="ARBA" id="ARBA00022989"/>
    </source>
</evidence>
<comment type="similarity">
    <text evidence="2">Belongs to the PC-esterase family. TBL subfamily.</text>
</comment>
<dbReference type="Pfam" id="PF13839">
    <property type="entry name" value="PC-Esterase"/>
    <property type="match status" value="1"/>
</dbReference>
<evidence type="ECO:0008006" key="13">
    <source>
        <dbReference type="Google" id="ProtNLM"/>
    </source>
</evidence>
<comment type="caution">
    <text evidence="11">The sequence shown here is derived from an EMBL/GenBank/DDBJ whole genome shotgun (WGS) entry which is preliminary data.</text>
</comment>
<keyword evidence="4" id="KW-0735">Signal-anchor</keyword>
<evidence type="ECO:0000256" key="4">
    <source>
        <dbReference type="ARBA" id="ARBA00022968"/>
    </source>
</evidence>
<evidence type="ECO:0000313" key="11">
    <source>
        <dbReference type="EMBL" id="KAG6530789.1"/>
    </source>
</evidence>
<dbReference type="Proteomes" id="UP000734854">
    <property type="component" value="Unassembled WGS sequence"/>
</dbReference>
<name>A0A8J5LR37_ZINOF</name>
<keyword evidence="6" id="KW-0333">Golgi apparatus</keyword>
<keyword evidence="3 8" id="KW-0812">Transmembrane</keyword>
<dbReference type="PANTHER" id="PTHR32285:SF53">
    <property type="entry name" value="PROTEIN TRICHOME BIREFRINGENCE-LIKE 9"/>
    <property type="match status" value="1"/>
</dbReference>
<evidence type="ECO:0000259" key="9">
    <source>
        <dbReference type="Pfam" id="PF13839"/>
    </source>
</evidence>
<feature type="domain" description="Trichome birefringence-like N-terminal" evidence="10">
    <location>
        <begin position="63"/>
        <end position="116"/>
    </location>
</feature>
<keyword evidence="5 8" id="KW-1133">Transmembrane helix</keyword>
<keyword evidence="12" id="KW-1185">Reference proteome</keyword>
<feature type="transmembrane region" description="Helical" evidence="8">
    <location>
        <begin position="17"/>
        <end position="37"/>
    </location>
</feature>
<sequence>MEKAPPPRFFFLKRSEIVFSIFSVILLLSLLLLLHWFTPFQPLLLLRIAGGTYDKPPPEGDAACDYTSGRWVWDGTHRAEAYTEDCPFLDPGFRCRQNGRSDSGYLYWRWQPRGCNLPKFNASELLERSRNGKIVFVGDSIGRNQWESLVCMLAKAVRNQSSIYEKYGNPITKHKGFLSIVFSDHNLTVEYYRAPFLAAVSRPPPAAPSSVRSAIHLDELNWQSKHWVDADVLVLNAGHWWNQKKTIGS</sequence>
<proteinExistence type="inferred from homology"/>
<dbReference type="AlphaFoldDB" id="A0A8J5LR37"/>
<feature type="domain" description="Trichome birefringence-like C-terminal" evidence="9">
    <location>
        <begin position="117"/>
        <end position="246"/>
    </location>
</feature>
<evidence type="ECO:0000256" key="7">
    <source>
        <dbReference type="ARBA" id="ARBA00023136"/>
    </source>
</evidence>
<keyword evidence="7 8" id="KW-0472">Membrane</keyword>
<gene>
    <name evidence="11" type="ORF">ZIOFF_004547</name>
</gene>
<reference evidence="11 12" key="1">
    <citation type="submission" date="2020-08" db="EMBL/GenBank/DDBJ databases">
        <title>Plant Genome Project.</title>
        <authorList>
            <person name="Zhang R.-G."/>
        </authorList>
    </citation>
    <scope>NUCLEOTIDE SEQUENCE [LARGE SCALE GENOMIC DNA]</scope>
    <source>
        <tissue evidence="11">Rhizome</tissue>
    </source>
</reference>
<dbReference type="GO" id="GO:1990538">
    <property type="term" value="F:xylan O-acetyltransferase activity"/>
    <property type="evidence" value="ECO:0007669"/>
    <property type="project" value="UniProtKB-ARBA"/>
</dbReference>
<evidence type="ECO:0000313" key="12">
    <source>
        <dbReference type="Proteomes" id="UP000734854"/>
    </source>
</evidence>
<dbReference type="PANTHER" id="PTHR32285">
    <property type="entry name" value="PROTEIN TRICHOME BIREFRINGENCE-LIKE 9-RELATED"/>
    <property type="match status" value="1"/>
</dbReference>
<dbReference type="InterPro" id="IPR029962">
    <property type="entry name" value="TBL"/>
</dbReference>
<protein>
    <recommendedName>
        <fullName evidence="13">Trichome birefringence-like N-terminal domain-containing protein</fullName>
    </recommendedName>
</protein>
<evidence type="ECO:0000256" key="2">
    <source>
        <dbReference type="ARBA" id="ARBA00007727"/>
    </source>
</evidence>
<organism evidence="11 12">
    <name type="scientific">Zingiber officinale</name>
    <name type="common">Ginger</name>
    <name type="synonym">Amomum zingiber</name>
    <dbReference type="NCBI Taxonomy" id="94328"/>
    <lineage>
        <taxon>Eukaryota</taxon>
        <taxon>Viridiplantae</taxon>
        <taxon>Streptophyta</taxon>
        <taxon>Embryophyta</taxon>
        <taxon>Tracheophyta</taxon>
        <taxon>Spermatophyta</taxon>
        <taxon>Magnoliopsida</taxon>
        <taxon>Liliopsida</taxon>
        <taxon>Zingiberales</taxon>
        <taxon>Zingiberaceae</taxon>
        <taxon>Zingiber</taxon>
    </lineage>
</organism>
<evidence type="ECO:0000256" key="6">
    <source>
        <dbReference type="ARBA" id="ARBA00023034"/>
    </source>
</evidence>
<dbReference type="GO" id="GO:0000139">
    <property type="term" value="C:Golgi membrane"/>
    <property type="evidence" value="ECO:0007669"/>
    <property type="project" value="UniProtKB-SubCell"/>
</dbReference>
<dbReference type="InterPro" id="IPR026057">
    <property type="entry name" value="TBL_C"/>
</dbReference>
<dbReference type="EMBL" id="JACMSC010000002">
    <property type="protein sequence ID" value="KAG6530789.1"/>
    <property type="molecule type" value="Genomic_DNA"/>
</dbReference>
<evidence type="ECO:0000259" key="10">
    <source>
        <dbReference type="Pfam" id="PF14416"/>
    </source>
</evidence>
<evidence type="ECO:0000256" key="8">
    <source>
        <dbReference type="SAM" id="Phobius"/>
    </source>
</evidence>
<dbReference type="Pfam" id="PF14416">
    <property type="entry name" value="PMR5N"/>
    <property type="match status" value="1"/>
</dbReference>
<accession>A0A8J5LR37</accession>
<dbReference type="InterPro" id="IPR025846">
    <property type="entry name" value="TBL_N"/>
</dbReference>
<comment type="subcellular location">
    <subcellularLocation>
        <location evidence="1">Golgi apparatus membrane</location>
        <topology evidence="1">Single-pass type II membrane protein</topology>
    </subcellularLocation>
</comment>